<dbReference type="GO" id="GO:0000407">
    <property type="term" value="C:phagophore assembly site"/>
    <property type="evidence" value="ECO:0007669"/>
    <property type="project" value="UniProtKB-SubCell"/>
</dbReference>
<keyword evidence="10" id="KW-1185">Reference proteome</keyword>
<evidence type="ECO:0000256" key="5">
    <source>
        <dbReference type="ARBA" id="ARBA00022927"/>
    </source>
</evidence>
<evidence type="ECO:0000256" key="6">
    <source>
        <dbReference type="ARBA" id="ARBA00023006"/>
    </source>
</evidence>
<dbReference type="AlphaFoldDB" id="A0AAN7AKD0"/>
<feature type="compositionally biased region" description="Gly residues" evidence="7">
    <location>
        <begin position="325"/>
        <end position="342"/>
    </location>
</feature>
<dbReference type="EMBL" id="MU864378">
    <property type="protein sequence ID" value="KAK4189232.1"/>
    <property type="molecule type" value="Genomic_DNA"/>
</dbReference>
<feature type="compositionally biased region" description="Low complexity" evidence="7">
    <location>
        <begin position="369"/>
        <end position="384"/>
    </location>
</feature>
<organism evidence="9 10">
    <name type="scientific">Podospora australis</name>
    <dbReference type="NCBI Taxonomy" id="1536484"/>
    <lineage>
        <taxon>Eukaryota</taxon>
        <taxon>Fungi</taxon>
        <taxon>Dikarya</taxon>
        <taxon>Ascomycota</taxon>
        <taxon>Pezizomycotina</taxon>
        <taxon>Sordariomycetes</taxon>
        <taxon>Sordariomycetidae</taxon>
        <taxon>Sordariales</taxon>
        <taxon>Podosporaceae</taxon>
        <taxon>Podospora</taxon>
    </lineage>
</organism>
<dbReference type="InterPro" id="IPR039362">
    <property type="entry name" value="ATG29_sf"/>
</dbReference>
<feature type="compositionally biased region" description="Polar residues" evidence="7">
    <location>
        <begin position="307"/>
        <end position="318"/>
    </location>
</feature>
<comment type="subcellular location">
    <subcellularLocation>
        <location evidence="1">Preautophagosomal structure</location>
    </subcellularLocation>
</comment>
<evidence type="ECO:0000256" key="4">
    <source>
        <dbReference type="ARBA" id="ARBA00022448"/>
    </source>
</evidence>
<keyword evidence="4" id="KW-0813">Transport</keyword>
<dbReference type="PANTHER" id="PTHR40012:SF1">
    <property type="entry name" value="AUTOPHAGY-RELATED PROTEIN 29"/>
    <property type="match status" value="1"/>
</dbReference>
<proteinExistence type="inferred from homology"/>
<dbReference type="GO" id="GO:0015031">
    <property type="term" value="P:protein transport"/>
    <property type="evidence" value="ECO:0007669"/>
    <property type="project" value="UniProtKB-KW"/>
</dbReference>
<dbReference type="Gene3D" id="1.10.10.2570">
    <property type="match status" value="1"/>
</dbReference>
<feature type="compositionally biased region" description="Polar residues" evidence="7">
    <location>
        <begin position="421"/>
        <end position="438"/>
    </location>
</feature>
<evidence type="ECO:0000313" key="9">
    <source>
        <dbReference type="EMBL" id="KAK4189232.1"/>
    </source>
</evidence>
<feature type="compositionally biased region" description="Low complexity" evidence="7">
    <location>
        <begin position="348"/>
        <end position="362"/>
    </location>
</feature>
<keyword evidence="6" id="KW-0072">Autophagy</keyword>
<evidence type="ECO:0000256" key="1">
    <source>
        <dbReference type="ARBA" id="ARBA00004329"/>
    </source>
</evidence>
<sequence>MRRQREQRQQQQRRPGEEKQQVVRGSRPPRELKYAVYVKLPFRRGDFVEPPLTNWTEDKSEALWNIITSRSSNTNINWAQLSTRFNVAVEFLLQMVNHLTERHTSRIREQILTATAAANAKQVNPPIPAPAQPAGVSQGHGLRRTGSGAGHRPPSALAVVREVSEEERSGSTGAGKPGRSAIPVRPQRPPVSRNSSSGSTAPPMPTQKQPIPRPSRKTATRTSESSGRRYSLGKQQSQRPHPLQRPASRVNRPSSPAASRSSSDDDSDSSDDPNIHSRFLRRPPRFPLRDDPEDEDEPEAAFLPINHQHTSTSSSNDMGATLRGHFGGGLRSFGNRGSGGDSGQPTHSSLSQTSDSSASSAAFVDNPRRTTTTTSTRTTTGTRTDGSRAGGAGGQGPLSPRRTAELKGASREGSDGAGTPSMGSSFSDLDDASVTQSAMEEALASNMGGMADTTMASKMGSVMGGALGQAFKNRYLPKGGNR</sequence>
<evidence type="ECO:0000313" key="10">
    <source>
        <dbReference type="Proteomes" id="UP001302126"/>
    </source>
</evidence>
<name>A0AAN7AKD0_9PEZI</name>
<feature type="domain" description="Atg29 N-terminal" evidence="8">
    <location>
        <begin position="34"/>
        <end position="87"/>
    </location>
</feature>
<feature type="region of interest" description="Disordered" evidence="7">
    <location>
        <begin position="1"/>
        <end position="27"/>
    </location>
</feature>
<dbReference type="PANTHER" id="PTHR40012">
    <property type="entry name" value="AUTOPHAGY-RELATED PROTEIN 29"/>
    <property type="match status" value="1"/>
</dbReference>
<feature type="region of interest" description="Disordered" evidence="7">
    <location>
        <begin position="123"/>
        <end position="441"/>
    </location>
</feature>
<feature type="compositionally biased region" description="Basic and acidic residues" evidence="7">
    <location>
        <begin position="402"/>
        <end position="414"/>
    </location>
</feature>
<dbReference type="Proteomes" id="UP001302126">
    <property type="component" value="Unassembled WGS sequence"/>
</dbReference>
<comment type="caution">
    <text evidence="9">The sequence shown here is derived from an EMBL/GenBank/DDBJ whole genome shotgun (WGS) entry which is preliminary data.</text>
</comment>
<comment type="similarity">
    <text evidence="2">Belongs to the ATG29 family.</text>
</comment>
<keyword evidence="5" id="KW-0653">Protein transport</keyword>
<gene>
    <name evidence="9" type="ORF">QBC35DRAFT_380831</name>
</gene>
<protein>
    <recommendedName>
        <fullName evidence="3">Autophagy-related protein 29</fullName>
    </recommendedName>
</protein>
<accession>A0AAN7AKD0</accession>
<evidence type="ECO:0000256" key="3">
    <source>
        <dbReference type="ARBA" id="ARBA00013784"/>
    </source>
</evidence>
<reference evidence="9" key="2">
    <citation type="submission" date="2023-05" db="EMBL/GenBank/DDBJ databases">
        <authorList>
            <consortium name="Lawrence Berkeley National Laboratory"/>
            <person name="Steindorff A."/>
            <person name="Hensen N."/>
            <person name="Bonometti L."/>
            <person name="Westerberg I."/>
            <person name="Brannstrom I.O."/>
            <person name="Guillou S."/>
            <person name="Cros-Aarteil S."/>
            <person name="Calhoun S."/>
            <person name="Haridas S."/>
            <person name="Kuo A."/>
            <person name="Mondo S."/>
            <person name="Pangilinan J."/>
            <person name="Riley R."/>
            <person name="Labutti K."/>
            <person name="Andreopoulos B."/>
            <person name="Lipzen A."/>
            <person name="Chen C."/>
            <person name="Yanf M."/>
            <person name="Daum C."/>
            <person name="Ng V."/>
            <person name="Clum A."/>
            <person name="Ohm R."/>
            <person name="Martin F."/>
            <person name="Silar P."/>
            <person name="Natvig D."/>
            <person name="Lalanne C."/>
            <person name="Gautier V."/>
            <person name="Ament-Velasquez S.L."/>
            <person name="Kruys A."/>
            <person name="Hutchinson M.I."/>
            <person name="Powell A.J."/>
            <person name="Barry K."/>
            <person name="Miller A.N."/>
            <person name="Grigoriev I.V."/>
            <person name="Debuchy R."/>
            <person name="Gladieux P."/>
            <person name="Thoren M.H."/>
            <person name="Johannesson H."/>
        </authorList>
    </citation>
    <scope>NUCLEOTIDE SEQUENCE</scope>
    <source>
        <strain evidence="9">PSN309</strain>
    </source>
</reference>
<feature type="compositionally biased region" description="Low complexity" evidence="7">
    <location>
        <begin position="245"/>
        <end position="261"/>
    </location>
</feature>
<evidence type="ECO:0000256" key="2">
    <source>
        <dbReference type="ARBA" id="ARBA00010082"/>
    </source>
</evidence>
<dbReference type="InterPro" id="IPR039113">
    <property type="entry name" value="ATG29"/>
</dbReference>
<dbReference type="GO" id="GO:0000045">
    <property type="term" value="P:autophagosome assembly"/>
    <property type="evidence" value="ECO:0007669"/>
    <property type="project" value="InterPro"/>
</dbReference>
<dbReference type="Pfam" id="PF18388">
    <property type="entry name" value="ATG29_N"/>
    <property type="match status" value="1"/>
</dbReference>
<feature type="compositionally biased region" description="Basic and acidic residues" evidence="7">
    <location>
        <begin position="1"/>
        <end position="21"/>
    </location>
</feature>
<reference evidence="9" key="1">
    <citation type="journal article" date="2023" name="Mol. Phylogenet. Evol.">
        <title>Genome-scale phylogeny and comparative genomics of the fungal order Sordariales.</title>
        <authorList>
            <person name="Hensen N."/>
            <person name="Bonometti L."/>
            <person name="Westerberg I."/>
            <person name="Brannstrom I.O."/>
            <person name="Guillou S."/>
            <person name="Cros-Aarteil S."/>
            <person name="Calhoun S."/>
            <person name="Haridas S."/>
            <person name="Kuo A."/>
            <person name="Mondo S."/>
            <person name="Pangilinan J."/>
            <person name="Riley R."/>
            <person name="LaButti K."/>
            <person name="Andreopoulos B."/>
            <person name="Lipzen A."/>
            <person name="Chen C."/>
            <person name="Yan M."/>
            <person name="Daum C."/>
            <person name="Ng V."/>
            <person name="Clum A."/>
            <person name="Steindorff A."/>
            <person name="Ohm R.A."/>
            <person name="Martin F."/>
            <person name="Silar P."/>
            <person name="Natvig D.O."/>
            <person name="Lalanne C."/>
            <person name="Gautier V."/>
            <person name="Ament-Velasquez S.L."/>
            <person name="Kruys A."/>
            <person name="Hutchinson M.I."/>
            <person name="Powell A.J."/>
            <person name="Barry K."/>
            <person name="Miller A.N."/>
            <person name="Grigoriev I.V."/>
            <person name="Debuchy R."/>
            <person name="Gladieux P."/>
            <person name="Hiltunen Thoren M."/>
            <person name="Johannesson H."/>
        </authorList>
    </citation>
    <scope>NUCLEOTIDE SEQUENCE</scope>
    <source>
        <strain evidence="9">PSN309</strain>
    </source>
</reference>
<evidence type="ECO:0000256" key="7">
    <source>
        <dbReference type="SAM" id="MobiDB-lite"/>
    </source>
</evidence>
<dbReference type="InterPro" id="IPR040666">
    <property type="entry name" value="Atg29_N"/>
</dbReference>
<evidence type="ECO:0000259" key="8">
    <source>
        <dbReference type="Pfam" id="PF18388"/>
    </source>
</evidence>